<dbReference type="PANTHER" id="PTHR43976:SF16">
    <property type="entry name" value="SHORT-CHAIN DEHYDROGENASE_REDUCTASE FAMILY PROTEIN"/>
    <property type="match status" value="1"/>
</dbReference>
<sequence length="370" mass="39441">MYKPHPGGCTGFCGVWAVGAWWSEVDRRVKTGALPRTLRSPTSLVGDSSFSPLKNKSTTLIVFSHILAVSIRKAAQNENPPPKKSTTPTWLITGASNGLGLALVLHVLERGHKVIGSVRSKTKSASAVAQIEKAGGSVVEMDMTESKESITAKVQALGSIDYLVNNAGYSILAACEQITDKDAHLQLNTNFFGPLYVIQAALPGMRGNKSGTIVNVSSVAARDPLAACSLYAASKAALEAASEALAKEVAPHNIRILLVEPGNFRTNFVSALSDMSPDASTVPEYYDDPVGIIVRKFLTVHGKQIGNPAEGVQRIFEAVTGQGLAGSLNGKCLRLILGSDALRRIKAWNENWAKEVSLQEETAVSTDFKE</sequence>
<dbReference type="PRINTS" id="PR00080">
    <property type="entry name" value="SDRFAMILY"/>
</dbReference>
<keyword evidence="2" id="KW-0560">Oxidoreductase</keyword>
<protein>
    <submittedName>
        <fullName evidence="4">NAD(P)-binding domain protein</fullName>
    </submittedName>
</protein>
<evidence type="ECO:0000256" key="1">
    <source>
        <dbReference type="ARBA" id="ARBA00006484"/>
    </source>
</evidence>
<reference evidence="4 5" key="1">
    <citation type="journal article" date="2016" name="Genome Biol. Evol.">
        <title>Divergent and convergent evolution of fungal pathogenicity.</title>
        <authorList>
            <person name="Shang Y."/>
            <person name="Xiao G."/>
            <person name="Zheng P."/>
            <person name="Cen K."/>
            <person name="Zhan S."/>
            <person name="Wang C."/>
        </authorList>
    </citation>
    <scope>NUCLEOTIDE SEQUENCE [LARGE SCALE GENOMIC DNA]</scope>
    <source>
        <strain evidence="4 5">RCEF 3172</strain>
    </source>
</reference>
<comment type="caution">
    <text evidence="4">The sequence shown here is derived from an EMBL/GenBank/DDBJ whole genome shotgun (WGS) entry which is preliminary data.</text>
</comment>
<dbReference type="PANTHER" id="PTHR43976">
    <property type="entry name" value="SHORT CHAIN DEHYDROGENASE"/>
    <property type="match status" value="1"/>
</dbReference>
<proteinExistence type="inferred from homology"/>
<name>A0A167BJ36_9HYPO</name>
<evidence type="ECO:0000256" key="2">
    <source>
        <dbReference type="ARBA" id="ARBA00023002"/>
    </source>
</evidence>
<dbReference type="InterPro" id="IPR036291">
    <property type="entry name" value="NAD(P)-bd_dom_sf"/>
</dbReference>
<dbReference type="Pfam" id="PF00106">
    <property type="entry name" value="adh_short"/>
    <property type="match status" value="1"/>
</dbReference>
<organism evidence="4 5">
    <name type="scientific">Beauveria brongniartii RCEF 3172</name>
    <dbReference type="NCBI Taxonomy" id="1081107"/>
    <lineage>
        <taxon>Eukaryota</taxon>
        <taxon>Fungi</taxon>
        <taxon>Dikarya</taxon>
        <taxon>Ascomycota</taxon>
        <taxon>Pezizomycotina</taxon>
        <taxon>Sordariomycetes</taxon>
        <taxon>Hypocreomycetidae</taxon>
        <taxon>Hypocreales</taxon>
        <taxon>Cordycipitaceae</taxon>
        <taxon>Beauveria</taxon>
        <taxon>Beauveria brongniartii</taxon>
    </lineage>
</organism>
<dbReference type="Gene3D" id="3.40.50.720">
    <property type="entry name" value="NAD(P)-binding Rossmann-like Domain"/>
    <property type="match status" value="1"/>
</dbReference>
<dbReference type="OrthoDB" id="1274115at2759"/>
<dbReference type="Proteomes" id="UP000076863">
    <property type="component" value="Unassembled WGS sequence"/>
</dbReference>
<dbReference type="GO" id="GO:0016491">
    <property type="term" value="F:oxidoreductase activity"/>
    <property type="evidence" value="ECO:0007669"/>
    <property type="project" value="UniProtKB-KW"/>
</dbReference>
<dbReference type="EMBL" id="AZHA01000020">
    <property type="protein sequence ID" value="OAA40095.1"/>
    <property type="molecule type" value="Genomic_DNA"/>
</dbReference>
<keyword evidence="5" id="KW-1185">Reference proteome</keyword>
<dbReference type="InterPro" id="IPR002347">
    <property type="entry name" value="SDR_fam"/>
</dbReference>
<gene>
    <name evidence="4" type="ORF">BBO_06153</name>
</gene>
<accession>A0A167BJ36</accession>
<evidence type="ECO:0000313" key="4">
    <source>
        <dbReference type="EMBL" id="OAA40095.1"/>
    </source>
</evidence>
<dbReference type="InterPro" id="IPR051911">
    <property type="entry name" value="SDR_oxidoreductase"/>
</dbReference>
<evidence type="ECO:0000256" key="3">
    <source>
        <dbReference type="RuleBase" id="RU000363"/>
    </source>
</evidence>
<dbReference type="PRINTS" id="PR00081">
    <property type="entry name" value="GDHRDH"/>
</dbReference>
<comment type="similarity">
    <text evidence="1 3">Belongs to the short-chain dehydrogenases/reductases (SDR) family.</text>
</comment>
<dbReference type="SUPFAM" id="SSF51735">
    <property type="entry name" value="NAD(P)-binding Rossmann-fold domains"/>
    <property type="match status" value="1"/>
</dbReference>
<dbReference type="AlphaFoldDB" id="A0A167BJ36"/>
<evidence type="ECO:0000313" key="5">
    <source>
        <dbReference type="Proteomes" id="UP000076863"/>
    </source>
</evidence>